<gene>
    <name evidence="7" type="ORF">BMI79_04460</name>
</gene>
<evidence type="ECO:0000313" key="8">
    <source>
        <dbReference type="Proteomes" id="UP000216021"/>
    </source>
</evidence>
<dbReference type="RefSeq" id="WP_076940837.1">
    <property type="nucleotide sequence ID" value="NZ_MOXD01000002.1"/>
</dbReference>
<keyword evidence="2" id="KW-0902">Two-component regulatory system</keyword>
<dbReference type="InterPro" id="IPR058245">
    <property type="entry name" value="NreC/VraR/RcsB-like_REC"/>
</dbReference>
<dbReference type="PROSITE" id="PS50043">
    <property type="entry name" value="HTH_LUXR_2"/>
    <property type="match status" value="1"/>
</dbReference>
<dbReference type="InterPro" id="IPR000792">
    <property type="entry name" value="Tscrpt_reg_LuxR_C"/>
</dbReference>
<dbReference type="AlphaFoldDB" id="A0A1S8CN17"/>
<accession>A0A1S8CN17</accession>
<comment type="caution">
    <text evidence="7">The sequence shown here is derived from an EMBL/GenBank/DDBJ whole genome shotgun (WGS) entry which is preliminary data.</text>
</comment>
<evidence type="ECO:0000256" key="1">
    <source>
        <dbReference type="ARBA" id="ARBA00022553"/>
    </source>
</evidence>
<dbReference type="Pfam" id="PF00196">
    <property type="entry name" value="GerE"/>
    <property type="match status" value="1"/>
</dbReference>
<protein>
    <submittedName>
        <fullName evidence="7">DNA-binding response regulator</fullName>
    </submittedName>
</protein>
<dbReference type="PROSITE" id="PS50110">
    <property type="entry name" value="RESPONSE_REGULATORY"/>
    <property type="match status" value="1"/>
</dbReference>
<dbReference type="CDD" id="cd17535">
    <property type="entry name" value="REC_NarL-like"/>
    <property type="match status" value="1"/>
</dbReference>
<dbReference type="PRINTS" id="PR00038">
    <property type="entry name" value="HTHLUXR"/>
</dbReference>
<dbReference type="InterPro" id="IPR036388">
    <property type="entry name" value="WH-like_DNA-bd_sf"/>
</dbReference>
<dbReference type="SUPFAM" id="SSF52172">
    <property type="entry name" value="CheY-like"/>
    <property type="match status" value="1"/>
</dbReference>
<dbReference type="SMART" id="SM00448">
    <property type="entry name" value="REC"/>
    <property type="match status" value="1"/>
</dbReference>
<dbReference type="Gene3D" id="3.40.50.2300">
    <property type="match status" value="1"/>
</dbReference>
<dbReference type="InterPro" id="IPR051015">
    <property type="entry name" value="EvgA-like"/>
</dbReference>
<dbReference type="CDD" id="cd06170">
    <property type="entry name" value="LuxR_C_like"/>
    <property type="match status" value="1"/>
</dbReference>
<feature type="domain" description="HTH luxR-type" evidence="5">
    <location>
        <begin position="142"/>
        <end position="207"/>
    </location>
</feature>
<dbReference type="GO" id="GO:0006355">
    <property type="term" value="P:regulation of DNA-templated transcription"/>
    <property type="evidence" value="ECO:0007669"/>
    <property type="project" value="InterPro"/>
</dbReference>
<dbReference type="EMBL" id="MOXD01000002">
    <property type="protein sequence ID" value="OMQ25568.1"/>
    <property type="molecule type" value="Genomic_DNA"/>
</dbReference>
<dbReference type="SMART" id="SM00421">
    <property type="entry name" value="HTH_LUXR"/>
    <property type="match status" value="1"/>
</dbReference>
<evidence type="ECO:0000256" key="3">
    <source>
        <dbReference type="ARBA" id="ARBA00023125"/>
    </source>
</evidence>
<evidence type="ECO:0000259" key="6">
    <source>
        <dbReference type="PROSITE" id="PS50110"/>
    </source>
</evidence>
<dbReference type="InterPro" id="IPR011006">
    <property type="entry name" value="CheY-like_superfamily"/>
</dbReference>
<keyword evidence="3 7" id="KW-0238">DNA-binding</keyword>
<dbReference type="SUPFAM" id="SSF46894">
    <property type="entry name" value="C-terminal effector domain of the bipartite response regulators"/>
    <property type="match status" value="1"/>
</dbReference>
<evidence type="ECO:0000256" key="4">
    <source>
        <dbReference type="PROSITE-ProRule" id="PRU00169"/>
    </source>
</evidence>
<keyword evidence="1 4" id="KW-0597">Phosphoprotein</keyword>
<organism evidence="7 8">
    <name type="scientific">Serratia oryzae</name>
    <dbReference type="NCBI Taxonomy" id="2034155"/>
    <lineage>
        <taxon>Bacteria</taxon>
        <taxon>Pseudomonadati</taxon>
        <taxon>Pseudomonadota</taxon>
        <taxon>Gammaproteobacteria</taxon>
        <taxon>Enterobacterales</taxon>
        <taxon>Yersiniaceae</taxon>
        <taxon>Serratia</taxon>
    </lineage>
</organism>
<dbReference type="PANTHER" id="PTHR45566:SF1">
    <property type="entry name" value="HTH-TYPE TRANSCRIPTIONAL REGULATOR YHJB-RELATED"/>
    <property type="match status" value="1"/>
</dbReference>
<dbReference type="OrthoDB" id="9796655at2"/>
<keyword evidence="8" id="KW-1185">Reference proteome</keyword>
<proteinExistence type="predicted"/>
<dbReference type="Pfam" id="PF00072">
    <property type="entry name" value="Response_reg"/>
    <property type="match status" value="1"/>
</dbReference>
<feature type="modified residue" description="4-aspartylphosphate" evidence="4">
    <location>
        <position position="57"/>
    </location>
</feature>
<sequence length="210" mass="23387">MSKPYALVVDDHPLVAGGIAAFLGTHCGYQHVYVATSRQECDDLIEQKGPPQLLVLDFWLADGTALQLIRKLPQENPNIRLLVISGDENNNVQHKAREMGAHGFFHKHDSPQIFNQAVTALQNGQLWFPDTSEPSSLSSSTFNYQEFGLTQRQAEVLTMMLRGFSNKRIAMTLAVSEQTIKEHITGILSKLGVSNRVEAITLLQGRRFTV</sequence>
<name>A0A1S8CN17_9GAMM</name>
<reference evidence="7 8" key="1">
    <citation type="submission" date="2016-11" db="EMBL/GenBank/DDBJ databases">
        <title>Rahnella oryzae sp. nov., isolated from rice root.</title>
        <authorList>
            <person name="Zhang X.-X."/>
            <person name="Zhang J."/>
        </authorList>
    </citation>
    <scope>NUCLEOTIDE SEQUENCE [LARGE SCALE GENOMIC DNA]</scope>
    <source>
        <strain evidence="7 8">J11-6</strain>
    </source>
</reference>
<dbReference type="PANTHER" id="PTHR45566">
    <property type="entry name" value="HTH-TYPE TRANSCRIPTIONAL REGULATOR YHJB-RELATED"/>
    <property type="match status" value="1"/>
</dbReference>
<evidence type="ECO:0000256" key="2">
    <source>
        <dbReference type="ARBA" id="ARBA00023012"/>
    </source>
</evidence>
<feature type="domain" description="Response regulatory" evidence="6">
    <location>
        <begin position="5"/>
        <end position="122"/>
    </location>
</feature>
<dbReference type="GO" id="GO:0000160">
    <property type="term" value="P:phosphorelay signal transduction system"/>
    <property type="evidence" value="ECO:0007669"/>
    <property type="project" value="InterPro"/>
</dbReference>
<dbReference type="InterPro" id="IPR016032">
    <property type="entry name" value="Sig_transdc_resp-reg_C-effctor"/>
</dbReference>
<evidence type="ECO:0000259" key="5">
    <source>
        <dbReference type="PROSITE" id="PS50043"/>
    </source>
</evidence>
<dbReference type="Gene3D" id="1.10.10.10">
    <property type="entry name" value="Winged helix-like DNA-binding domain superfamily/Winged helix DNA-binding domain"/>
    <property type="match status" value="1"/>
</dbReference>
<dbReference type="Proteomes" id="UP000216021">
    <property type="component" value="Unassembled WGS sequence"/>
</dbReference>
<evidence type="ECO:0000313" key="7">
    <source>
        <dbReference type="EMBL" id="OMQ25568.1"/>
    </source>
</evidence>
<dbReference type="STRING" id="2034155.BMI79_04460"/>
<dbReference type="InterPro" id="IPR001789">
    <property type="entry name" value="Sig_transdc_resp-reg_receiver"/>
</dbReference>
<dbReference type="GO" id="GO:0003677">
    <property type="term" value="F:DNA binding"/>
    <property type="evidence" value="ECO:0007669"/>
    <property type="project" value="UniProtKB-KW"/>
</dbReference>